<evidence type="ECO:0000256" key="5">
    <source>
        <dbReference type="ARBA" id="ARBA00022989"/>
    </source>
</evidence>
<dbReference type="PANTHER" id="PTHR34582:SF5">
    <property type="entry name" value="UPF0702 TRANSMEMBRANE PROTEIN YETF"/>
    <property type="match status" value="1"/>
</dbReference>
<evidence type="ECO:0008006" key="13">
    <source>
        <dbReference type="Google" id="ProtNLM"/>
    </source>
</evidence>
<sequence>MNKLDFYSLTVELIIGFFAVLVVTNVLGKTQISQFTPFHFISALVLGELLGNAIYDREVSIKYVLYALFLWGGLLFLIEILTQKFKKTRNFFQGNPSILIRQGKIDYQELKKNRMDLNELLSLMRQKDIFSVREVEYAVLELSGSLSILKKSNYDQPDRQDLQIPEKPVFLPIALIMDREIIEDNLTNYGLDNQWLMDQLHMHGIRDVKDVLYAEWERNEGLLVIPFESGTDVKQ</sequence>
<dbReference type="Pfam" id="PF20730">
    <property type="entry name" value="YetF_N"/>
    <property type="match status" value="1"/>
</dbReference>
<dbReference type="InterPro" id="IPR007353">
    <property type="entry name" value="DUF421"/>
</dbReference>
<evidence type="ECO:0000256" key="2">
    <source>
        <dbReference type="ARBA" id="ARBA00006448"/>
    </source>
</evidence>
<dbReference type="STRING" id="1424294.Gferi_12360"/>
<dbReference type="InterPro" id="IPR023090">
    <property type="entry name" value="UPF0702_alpha/beta_dom_sf"/>
</dbReference>
<feature type="transmembrane region" description="Helical" evidence="8">
    <location>
        <begin position="61"/>
        <end position="81"/>
    </location>
</feature>
<evidence type="ECO:0000256" key="7">
    <source>
        <dbReference type="SAM" id="Coils"/>
    </source>
</evidence>
<feature type="coiled-coil region" evidence="7">
    <location>
        <begin position="100"/>
        <end position="127"/>
    </location>
</feature>
<protein>
    <recommendedName>
        <fullName evidence="13">DUF421 domain-containing protein</fullName>
    </recommendedName>
</protein>
<evidence type="ECO:0000259" key="10">
    <source>
        <dbReference type="Pfam" id="PF20730"/>
    </source>
</evidence>
<dbReference type="RefSeq" id="WP_069976951.1">
    <property type="nucleotide sequence ID" value="NZ_CP017269.1"/>
</dbReference>
<dbReference type="InterPro" id="IPR048454">
    <property type="entry name" value="YetF_N"/>
</dbReference>
<evidence type="ECO:0000259" key="9">
    <source>
        <dbReference type="Pfam" id="PF04239"/>
    </source>
</evidence>
<keyword evidence="6 8" id="KW-0472">Membrane</keyword>
<keyword evidence="12" id="KW-1185">Reference proteome</keyword>
<dbReference type="EMBL" id="CP017269">
    <property type="protein sequence ID" value="AOT70314.1"/>
    <property type="molecule type" value="Genomic_DNA"/>
</dbReference>
<gene>
    <name evidence="11" type="ORF">Gferi_12360</name>
</gene>
<dbReference type="GO" id="GO:0005886">
    <property type="term" value="C:plasma membrane"/>
    <property type="evidence" value="ECO:0007669"/>
    <property type="project" value="UniProtKB-SubCell"/>
</dbReference>
<evidence type="ECO:0000256" key="3">
    <source>
        <dbReference type="ARBA" id="ARBA00022475"/>
    </source>
</evidence>
<dbReference type="AlphaFoldDB" id="A0A1D8GHE7"/>
<evidence type="ECO:0000256" key="4">
    <source>
        <dbReference type="ARBA" id="ARBA00022692"/>
    </source>
</evidence>
<name>A0A1D8GHE7_9FIRM</name>
<dbReference type="Pfam" id="PF04239">
    <property type="entry name" value="DUF421"/>
    <property type="match status" value="1"/>
</dbReference>
<evidence type="ECO:0000313" key="12">
    <source>
        <dbReference type="Proteomes" id="UP000095743"/>
    </source>
</evidence>
<proteinExistence type="inferred from homology"/>
<feature type="domain" description="YetF C-terminal" evidence="9">
    <location>
        <begin position="83"/>
        <end position="217"/>
    </location>
</feature>
<comment type="similarity">
    <text evidence="2">Belongs to the UPF0702 family.</text>
</comment>
<organism evidence="11 12">
    <name type="scientific">Geosporobacter ferrireducens</name>
    <dbReference type="NCBI Taxonomy" id="1424294"/>
    <lineage>
        <taxon>Bacteria</taxon>
        <taxon>Bacillati</taxon>
        <taxon>Bacillota</taxon>
        <taxon>Clostridia</taxon>
        <taxon>Peptostreptococcales</taxon>
        <taxon>Thermotaleaceae</taxon>
        <taxon>Geosporobacter</taxon>
    </lineage>
</organism>
<keyword evidence="3" id="KW-1003">Cell membrane</keyword>
<evidence type="ECO:0000256" key="6">
    <source>
        <dbReference type="ARBA" id="ARBA00023136"/>
    </source>
</evidence>
<accession>A0A1D8GHE7</accession>
<evidence type="ECO:0000313" key="11">
    <source>
        <dbReference type="EMBL" id="AOT70314.1"/>
    </source>
</evidence>
<feature type="domain" description="YetF-like N-terminal transmembrane" evidence="10">
    <location>
        <begin position="7"/>
        <end position="81"/>
    </location>
</feature>
<feature type="transmembrane region" description="Helical" evidence="8">
    <location>
        <begin position="35"/>
        <end position="55"/>
    </location>
</feature>
<keyword evidence="4 8" id="KW-0812">Transmembrane</keyword>
<evidence type="ECO:0000256" key="8">
    <source>
        <dbReference type="SAM" id="Phobius"/>
    </source>
</evidence>
<dbReference type="Proteomes" id="UP000095743">
    <property type="component" value="Chromosome"/>
</dbReference>
<keyword evidence="7" id="KW-0175">Coiled coil</keyword>
<reference evidence="11 12" key="1">
    <citation type="submission" date="2016-09" db="EMBL/GenBank/DDBJ databases">
        <title>Genomic analysis reveals versatility of anaerobic energy metabolism of Geosporobacter ferrireducens IRF9 of phylum Firmicutes.</title>
        <authorList>
            <person name="Kim S.-J."/>
        </authorList>
    </citation>
    <scope>NUCLEOTIDE SEQUENCE [LARGE SCALE GENOMIC DNA]</scope>
    <source>
        <strain evidence="11 12">IRF9</strain>
    </source>
</reference>
<keyword evidence="5 8" id="KW-1133">Transmembrane helix</keyword>
<dbReference type="KEGG" id="gfe:Gferi_12360"/>
<dbReference type="Gene3D" id="3.30.240.20">
    <property type="entry name" value="bsu07140 like domains"/>
    <property type="match status" value="2"/>
</dbReference>
<evidence type="ECO:0000256" key="1">
    <source>
        <dbReference type="ARBA" id="ARBA00004651"/>
    </source>
</evidence>
<feature type="transmembrane region" description="Helical" evidence="8">
    <location>
        <begin position="6"/>
        <end position="28"/>
    </location>
</feature>
<comment type="subcellular location">
    <subcellularLocation>
        <location evidence="1">Cell membrane</location>
        <topology evidence="1">Multi-pass membrane protein</topology>
    </subcellularLocation>
</comment>
<dbReference type="PANTHER" id="PTHR34582">
    <property type="entry name" value="UPF0702 TRANSMEMBRANE PROTEIN YCAP"/>
    <property type="match status" value="1"/>
</dbReference>